<name>A0ACC1RTJ5_9HYPO</name>
<organism evidence="1 2">
    <name type="scientific">Fusarium decemcellulare</name>
    <dbReference type="NCBI Taxonomy" id="57161"/>
    <lineage>
        <taxon>Eukaryota</taxon>
        <taxon>Fungi</taxon>
        <taxon>Dikarya</taxon>
        <taxon>Ascomycota</taxon>
        <taxon>Pezizomycotina</taxon>
        <taxon>Sordariomycetes</taxon>
        <taxon>Hypocreomycetidae</taxon>
        <taxon>Hypocreales</taxon>
        <taxon>Nectriaceae</taxon>
        <taxon>Fusarium</taxon>
        <taxon>Fusarium decemcellulare species complex</taxon>
    </lineage>
</organism>
<keyword evidence="2" id="KW-1185">Reference proteome</keyword>
<gene>
    <name evidence="1" type="ORF">NM208_g11511</name>
</gene>
<comment type="caution">
    <text evidence="1">The sequence shown here is derived from an EMBL/GenBank/DDBJ whole genome shotgun (WGS) entry which is preliminary data.</text>
</comment>
<protein>
    <submittedName>
        <fullName evidence="1">Uncharacterized protein</fullName>
    </submittedName>
</protein>
<evidence type="ECO:0000313" key="2">
    <source>
        <dbReference type="Proteomes" id="UP001148629"/>
    </source>
</evidence>
<evidence type="ECO:0000313" key="1">
    <source>
        <dbReference type="EMBL" id="KAJ3525736.1"/>
    </source>
</evidence>
<reference evidence="1" key="1">
    <citation type="submission" date="2022-08" db="EMBL/GenBank/DDBJ databases">
        <title>Genome Sequence of Fusarium decemcellulare.</title>
        <authorList>
            <person name="Buettner E."/>
        </authorList>
    </citation>
    <scope>NUCLEOTIDE SEQUENCE</scope>
    <source>
        <strain evidence="1">Babe19</strain>
    </source>
</reference>
<accession>A0ACC1RTJ5</accession>
<proteinExistence type="predicted"/>
<sequence>MGQENAVDAADSAERINSHNDKHESKPRITNWVLFFSPCHPLFLLPIANGSPDASEGRSWSEVQGQHHVESLSPAHLPIQGILLKPRSTAELSLGPSTTYTSILSQSFGQCSNDMSPPTVPATRITYPSPNAAGRGSTLHMGGYNHHDLIHPRLKGLPLGSVQGCPSQDGGSALDPSA</sequence>
<dbReference type="Proteomes" id="UP001148629">
    <property type="component" value="Unassembled WGS sequence"/>
</dbReference>
<dbReference type="EMBL" id="JANRMS010001858">
    <property type="protein sequence ID" value="KAJ3525736.1"/>
    <property type="molecule type" value="Genomic_DNA"/>
</dbReference>